<accession>A0A9D4UNG4</accession>
<name>A0A9D4UNG4_ADICA</name>
<comment type="caution">
    <text evidence="1">The sequence shown here is derived from an EMBL/GenBank/DDBJ whole genome shotgun (WGS) entry which is preliminary data.</text>
</comment>
<sequence>MSEIRKQFIEAFEKQVSPSDLGEKLSKLKQDVSEDFSLFLGKFESIWERLAAATYVRNRDHFKREQFLVCLHPRIKEKVECGGAGDYEKMVCLANAKSKKTKKKLEMGLLRPADYGYSSTMDLRQDMKPKGSSSVKEVAALPFVSHSGHSFQFVPPMWCDDVEEFVSPASKDAVLVEVCVHDELKEAMDQSSQEKCDDVGKVMVKAVQEEASQGVGQPCPTDCVEGW</sequence>
<proteinExistence type="predicted"/>
<dbReference type="OrthoDB" id="2009080at2759"/>
<gene>
    <name evidence="1" type="ORF">GOP47_0015129</name>
</gene>
<protein>
    <submittedName>
        <fullName evidence="1">Uncharacterized protein</fullName>
    </submittedName>
</protein>
<evidence type="ECO:0000313" key="1">
    <source>
        <dbReference type="EMBL" id="KAI5070786.1"/>
    </source>
</evidence>
<organism evidence="1 2">
    <name type="scientific">Adiantum capillus-veneris</name>
    <name type="common">Maidenhair fern</name>
    <dbReference type="NCBI Taxonomy" id="13818"/>
    <lineage>
        <taxon>Eukaryota</taxon>
        <taxon>Viridiplantae</taxon>
        <taxon>Streptophyta</taxon>
        <taxon>Embryophyta</taxon>
        <taxon>Tracheophyta</taxon>
        <taxon>Polypodiopsida</taxon>
        <taxon>Polypodiidae</taxon>
        <taxon>Polypodiales</taxon>
        <taxon>Pteridineae</taxon>
        <taxon>Pteridaceae</taxon>
        <taxon>Vittarioideae</taxon>
        <taxon>Adiantum</taxon>
    </lineage>
</organism>
<keyword evidence="2" id="KW-1185">Reference proteome</keyword>
<dbReference type="AlphaFoldDB" id="A0A9D4UNG4"/>
<evidence type="ECO:0000313" key="2">
    <source>
        <dbReference type="Proteomes" id="UP000886520"/>
    </source>
</evidence>
<reference evidence="1" key="1">
    <citation type="submission" date="2021-01" db="EMBL/GenBank/DDBJ databases">
        <title>Adiantum capillus-veneris genome.</title>
        <authorList>
            <person name="Fang Y."/>
            <person name="Liao Q."/>
        </authorList>
    </citation>
    <scope>NUCLEOTIDE SEQUENCE</scope>
    <source>
        <strain evidence="1">H3</strain>
        <tissue evidence="1">Leaf</tissue>
    </source>
</reference>
<dbReference type="EMBL" id="JABFUD020000014">
    <property type="protein sequence ID" value="KAI5070786.1"/>
    <property type="molecule type" value="Genomic_DNA"/>
</dbReference>
<dbReference type="Proteomes" id="UP000886520">
    <property type="component" value="Chromosome 14"/>
</dbReference>